<dbReference type="GO" id="GO:0046872">
    <property type="term" value="F:metal ion binding"/>
    <property type="evidence" value="ECO:0007669"/>
    <property type="project" value="UniProtKB-KW"/>
</dbReference>
<dbReference type="Proteomes" id="UP000184267">
    <property type="component" value="Unassembled WGS sequence"/>
</dbReference>
<dbReference type="InterPro" id="IPR049892">
    <property type="entry name" value="AA9"/>
</dbReference>
<dbReference type="PANTHER" id="PTHR33353">
    <property type="entry name" value="PUTATIVE (AFU_ORTHOLOGUE AFUA_1G12560)-RELATED"/>
    <property type="match status" value="1"/>
</dbReference>
<evidence type="ECO:0000256" key="14">
    <source>
        <dbReference type="ARBA" id="ARBA00045077"/>
    </source>
</evidence>
<keyword evidence="3" id="KW-0964">Secreted</keyword>
<dbReference type="GO" id="GO:0030245">
    <property type="term" value="P:cellulose catabolic process"/>
    <property type="evidence" value="ECO:0007669"/>
    <property type="project" value="UniProtKB-KW"/>
</dbReference>
<evidence type="ECO:0000256" key="13">
    <source>
        <dbReference type="ARBA" id="ARBA00044502"/>
    </source>
</evidence>
<evidence type="ECO:0000313" key="18">
    <source>
        <dbReference type="EMBL" id="OJT02092.1"/>
    </source>
</evidence>
<keyword evidence="19" id="KW-1185">Reference proteome</keyword>
<dbReference type="EC" id="1.14.99.56" evidence="15"/>
<evidence type="ECO:0000256" key="1">
    <source>
        <dbReference type="ARBA" id="ARBA00001973"/>
    </source>
</evidence>
<feature type="compositionally biased region" description="Low complexity" evidence="16">
    <location>
        <begin position="15"/>
        <end position="24"/>
    </location>
</feature>
<dbReference type="GO" id="GO:0004497">
    <property type="term" value="F:monooxygenase activity"/>
    <property type="evidence" value="ECO:0007669"/>
    <property type="project" value="UniProtKB-KW"/>
</dbReference>
<comment type="cofactor">
    <cofactor evidence="1">
        <name>Cu(2+)</name>
        <dbReference type="ChEBI" id="CHEBI:29036"/>
    </cofactor>
</comment>
<evidence type="ECO:0000313" key="19">
    <source>
        <dbReference type="Proteomes" id="UP000184267"/>
    </source>
</evidence>
<comment type="caution">
    <text evidence="18">The sequence shown here is derived from an EMBL/GenBank/DDBJ whole genome shotgun (WGS) entry which is preliminary data.</text>
</comment>
<dbReference type="InterPro" id="IPR005103">
    <property type="entry name" value="AA9_LPMO"/>
</dbReference>
<keyword evidence="12" id="KW-0624">Polysaccharide degradation</keyword>
<keyword evidence="8" id="KW-0186">Copper</keyword>
<evidence type="ECO:0000256" key="10">
    <source>
        <dbReference type="ARBA" id="ARBA00023157"/>
    </source>
</evidence>
<evidence type="ECO:0000256" key="8">
    <source>
        <dbReference type="ARBA" id="ARBA00023008"/>
    </source>
</evidence>
<comment type="catalytic activity">
    <reaction evidence="14">
        <text>[(1-&gt;4)-beta-D-glucosyl]n+m + reduced acceptor + O2 = 4-dehydro-beta-D-glucosyl-[(1-&gt;4)-beta-D-glucosyl]n-1 + [(1-&gt;4)-beta-D-glucosyl]m + acceptor + H2O.</text>
        <dbReference type="EC" id="1.14.99.56"/>
    </reaction>
</comment>
<evidence type="ECO:0000256" key="5">
    <source>
        <dbReference type="ARBA" id="ARBA00022729"/>
    </source>
</evidence>
<keyword evidence="9" id="KW-0503">Monooxygenase</keyword>
<keyword evidence="10" id="KW-1015">Disulfide bond</keyword>
<evidence type="ECO:0000256" key="11">
    <source>
        <dbReference type="ARBA" id="ARBA00023277"/>
    </source>
</evidence>
<evidence type="ECO:0000259" key="17">
    <source>
        <dbReference type="Pfam" id="PF03443"/>
    </source>
</evidence>
<dbReference type="Pfam" id="PF03443">
    <property type="entry name" value="AA9"/>
    <property type="match status" value="1"/>
</dbReference>
<evidence type="ECO:0000256" key="9">
    <source>
        <dbReference type="ARBA" id="ARBA00023033"/>
    </source>
</evidence>
<dbReference type="GO" id="GO:0005576">
    <property type="term" value="C:extracellular region"/>
    <property type="evidence" value="ECO:0007669"/>
    <property type="project" value="UniProtKB-SubCell"/>
</dbReference>
<evidence type="ECO:0000256" key="3">
    <source>
        <dbReference type="ARBA" id="ARBA00022525"/>
    </source>
</evidence>
<evidence type="ECO:0000256" key="4">
    <source>
        <dbReference type="ARBA" id="ARBA00022723"/>
    </source>
</evidence>
<proteinExistence type="inferred from homology"/>
<dbReference type="AlphaFoldDB" id="A0A1M2V3C0"/>
<gene>
    <name evidence="18" type="ORF">TRAPUB_7449</name>
</gene>
<dbReference type="PANTHER" id="PTHR33353:SF10">
    <property type="entry name" value="ENDO-BETA-1,4-GLUCANASE D"/>
    <property type="match status" value="1"/>
</dbReference>
<feature type="domain" description="Auxiliary Activity family 9 catalytic" evidence="17">
    <location>
        <begin position="41"/>
        <end position="171"/>
    </location>
</feature>
<dbReference type="Gene3D" id="2.70.50.70">
    <property type="match status" value="1"/>
</dbReference>
<comment type="subcellular location">
    <subcellularLocation>
        <location evidence="2">Secreted</location>
    </subcellularLocation>
</comment>
<keyword evidence="6" id="KW-0136">Cellulose degradation</keyword>
<evidence type="ECO:0000256" key="16">
    <source>
        <dbReference type="SAM" id="MobiDB-lite"/>
    </source>
</evidence>
<name>A0A1M2V3C0_TRAPU</name>
<keyword evidence="4" id="KW-0479">Metal-binding</keyword>
<comment type="similarity">
    <text evidence="13">Belongs to the polysaccharide monooxygenase AA9 family.</text>
</comment>
<feature type="region of interest" description="Disordered" evidence="16">
    <location>
        <begin position="1"/>
        <end position="44"/>
    </location>
</feature>
<keyword evidence="7" id="KW-0560">Oxidoreductase</keyword>
<keyword evidence="5" id="KW-0732">Signal</keyword>
<organism evidence="18 19">
    <name type="scientific">Trametes pubescens</name>
    <name type="common">White-rot fungus</name>
    <dbReference type="NCBI Taxonomy" id="154538"/>
    <lineage>
        <taxon>Eukaryota</taxon>
        <taxon>Fungi</taxon>
        <taxon>Dikarya</taxon>
        <taxon>Basidiomycota</taxon>
        <taxon>Agaricomycotina</taxon>
        <taxon>Agaricomycetes</taxon>
        <taxon>Polyporales</taxon>
        <taxon>Polyporaceae</taxon>
        <taxon>Trametes</taxon>
    </lineage>
</organism>
<dbReference type="STRING" id="154538.A0A1M2V3C0"/>
<keyword evidence="11" id="KW-0119">Carbohydrate metabolism</keyword>
<evidence type="ECO:0000256" key="12">
    <source>
        <dbReference type="ARBA" id="ARBA00023326"/>
    </source>
</evidence>
<dbReference type="EMBL" id="MNAD01001703">
    <property type="protein sequence ID" value="OJT02092.1"/>
    <property type="molecule type" value="Genomic_DNA"/>
</dbReference>
<evidence type="ECO:0000256" key="2">
    <source>
        <dbReference type="ARBA" id="ARBA00004613"/>
    </source>
</evidence>
<dbReference type="OrthoDB" id="3496539at2759"/>
<accession>A0A1M2V3C0</accession>
<reference evidence="18 19" key="1">
    <citation type="submission" date="2016-10" db="EMBL/GenBank/DDBJ databases">
        <title>Genome sequence of the basidiomycete white-rot fungus Trametes pubescens.</title>
        <authorList>
            <person name="Makela M.R."/>
            <person name="Granchi Z."/>
            <person name="Peng M."/>
            <person name="De Vries R.P."/>
            <person name="Grigoriev I."/>
            <person name="Riley R."/>
            <person name="Hilden K."/>
        </authorList>
    </citation>
    <scope>NUCLEOTIDE SEQUENCE [LARGE SCALE GENOMIC DNA]</scope>
    <source>
        <strain evidence="18 19">FBCC735</strain>
    </source>
</reference>
<sequence>MGQCPHDEQPLQQGSCTSSTSRPPYRSPSPPFPDAQVPTPQVTDVTSPDLRCYTSATNATASTISVAAGSPLGFACDETLYHHGVVNVYMARAPAHTDVAQWDGAGRVWFKTHEITAVTDGGRSIAWPAQGLASVNFTLPRALPGGQYLVRVEAIALHEAERVGGAQFYVRTFTGLSVECRVAACFVELMTRGQRGAHNASE</sequence>
<evidence type="ECO:0000256" key="7">
    <source>
        <dbReference type="ARBA" id="ARBA00023002"/>
    </source>
</evidence>
<evidence type="ECO:0000256" key="6">
    <source>
        <dbReference type="ARBA" id="ARBA00023001"/>
    </source>
</evidence>
<evidence type="ECO:0000256" key="15">
    <source>
        <dbReference type="ARBA" id="ARBA00047174"/>
    </source>
</evidence>
<protein>
    <recommendedName>
        <fullName evidence="15">lytic cellulose monooxygenase (C4-dehydrogenating)</fullName>
        <ecNumber evidence="15">1.14.99.56</ecNumber>
    </recommendedName>
</protein>